<dbReference type="FunFam" id="3.30.420.40:FF:000102">
    <property type="entry name" value="Putative glycerol kinase 5"/>
    <property type="match status" value="1"/>
</dbReference>
<keyword evidence="18" id="KW-1185">Reference proteome</keyword>
<evidence type="ECO:0000256" key="6">
    <source>
        <dbReference type="ARBA" id="ARBA00022679"/>
    </source>
</evidence>
<reference evidence="17" key="2">
    <citation type="journal article" date="2023" name="Commun. Biol.">
        <title>Intrasexual cuticular hydrocarbon dimorphism in a wasp sheds light on hydrocarbon biosynthesis genes in Hymenoptera.</title>
        <authorList>
            <person name="Moris V.C."/>
            <person name="Podsiadlowski L."/>
            <person name="Martin S."/>
            <person name="Oeyen J.P."/>
            <person name="Donath A."/>
            <person name="Petersen M."/>
            <person name="Wilbrandt J."/>
            <person name="Misof B."/>
            <person name="Liedtke D."/>
            <person name="Thamm M."/>
            <person name="Scheiner R."/>
            <person name="Schmitt T."/>
            <person name="Niehuis O."/>
        </authorList>
    </citation>
    <scope>NUCLEOTIDE SEQUENCE</scope>
    <source>
        <strain evidence="17">GBR_01_08_01A</strain>
    </source>
</reference>
<feature type="domain" description="Carbohydrate kinase FGGY C-terminal" evidence="16">
    <location>
        <begin position="272"/>
        <end position="459"/>
    </location>
</feature>
<dbReference type="EMBL" id="JAIFRP010004406">
    <property type="protein sequence ID" value="KAK2576501.1"/>
    <property type="molecule type" value="Genomic_DNA"/>
</dbReference>
<feature type="domain" description="Carbohydrate kinase FGGY N-terminal" evidence="15">
    <location>
        <begin position="3"/>
        <end position="263"/>
    </location>
</feature>
<dbReference type="GO" id="GO:0006071">
    <property type="term" value="P:glycerol metabolic process"/>
    <property type="evidence" value="ECO:0007669"/>
    <property type="project" value="UniProtKB-KW"/>
</dbReference>
<dbReference type="Gene3D" id="3.30.420.40">
    <property type="match status" value="2"/>
</dbReference>
<accession>A0AAD9RCH4</accession>
<dbReference type="Pfam" id="PF00370">
    <property type="entry name" value="FGGY_N"/>
    <property type="match status" value="1"/>
</dbReference>
<comment type="function">
    <text evidence="12">Skin-specific kinase that plays a key role in glycerol metabolism, catalyzing its phosphorylation to produce sn-glycerol 3-phosphate. Involved in skin-specific regulation of sterol regulatory element-binding protein (SREBP) processing and lipid biosynthesis.</text>
</comment>
<evidence type="ECO:0000256" key="14">
    <source>
        <dbReference type="RuleBase" id="RU003733"/>
    </source>
</evidence>
<dbReference type="PANTHER" id="PTHR10196:SF68">
    <property type="entry name" value="GLYCEROL KINASE 5-RELATED"/>
    <property type="match status" value="1"/>
</dbReference>
<evidence type="ECO:0000259" key="15">
    <source>
        <dbReference type="Pfam" id="PF00370"/>
    </source>
</evidence>
<keyword evidence="9" id="KW-0319">Glycerol metabolism</keyword>
<evidence type="ECO:0000313" key="17">
    <source>
        <dbReference type="EMBL" id="KAK2576501.1"/>
    </source>
</evidence>
<dbReference type="GO" id="GO:0006641">
    <property type="term" value="P:triglyceride metabolic process"/>
    <property type="evidence" value="ECO:0007669"/>
    <property type="project" value="TreeGrafter"/>
</dbReference>
<dbReference type="CDD" id="cd07793">
    <property type="entry name" value="ASKHA_NBD_FGGY_GK5-like"/>
    <property type="match status" value="1"/>
</dbReference>
<dbReference type="InterPro" id="IPR043129">
    <property type="entry name" value="ATPase_NBD"/>
</dbReference>
<comment type="subcellular location">
    <subcellularLocation>
        <location evidence="1">Cytoplasm</location>
    </subcellularLocation>
</comment>
<dbReference type="SUPFAM" id="SSF53067">
    <property type="entry name" value="Actin-like ATPase domain"/>
    <property type="match status" value="2"/>
</dbReference>
<keyword evidence="5" id="KW-0963">Cytoplasm</keyword>
<reference evidence="17" key="1">
    <citation type="submission" date="2021-08" db="EMBL/GenBank/DDBJ databases">
        <authorList>
            <person name="Misof B."/>
            <person name="Oliver O."/>
            <person name="Podsiadlowski L."/>
            <person name="Donath A."/>
            <person name="Peters R."/>
            <person name="Mayer C."/>
            <person name="Rust J."/>
            <person name="Gunkel S."/>
            <person name="Lesny P."/>
            <person name="Martin S."/>
            <person name="Oeyen J.P."/>
            <person name="Petersen M."/>
            <person name="Panagiotis P."/>
            <person name="Wilbrandt J."/>
            <person name="Tanja T."/>
        </authorList>
    </citation>
    <scope>NUCLEOTIDE SEQUENCE</scope>
    <source>
        <strain evidence="17">GBR_01_08_01A</strain>
        <tissue evidence="17">Thorax + abdomen</tissue>
    </source>
</reference>
<evidence type="ECO:0000256" key="10">
    <source>
        <dbReference type="ARBA" id="ARBA00022840"/>
    </source>
</evidence>
<dbReference type="GO" id="GO:0004370">
    <property type="term" value="F:glycerol kinase activity"/>
    <property type="evidence" value="ECO:0007669"/>
    <property type="project" value="UniProtKB-EC"/>
</dbReference>
<protein>
    <recommendedName>
        <fullName evidence="13">Glycerol kinase 5</fullName>
        <ecNumber evidence="4">2.7.1.30</ecNumber>
    </recommendedName>
    <alternativeName>
        <fullName evidence="11">ATP:glycerol 3-phosphotransferase 5</fullName>
    </alternativeName>
</protein>
<evidence type="ECO:0000256" key="8">
    <source>
        <dbReference type="ARBA" id="ARBA00022777"/>
    </source>
</evidence>
<evidence type="ECO:0000256" key="11">
    <source>
        <dbReference type="ARBA" id="ARBA00033026"/>
    </source>
</evidence>
<dbReference type="InterPro" id="IPR018484">
    <property type="entry name" value="FGGY_N"/>
</dbReference>
<evidence type="ECO:0000256" key="9">
    <source>
        <dbReference type="ARBA" id="ARBA00022798"/>
    </source>
</evidence>
<comment type="caution">
    <text evidence="17">The sequence shown here is derived from an EMBL/GenBank/DDBJ whole genome shotgun (WGS) entry which is preliminary data.</text>
</comment>
<dbReference type="FunFam" id="3.30.420.40:FF:000104">
    <property type="entry name" value="putative glycerol kinase 5"/>
    <property type="match status" value="1"/>
</dbReference>
<evidence type="ECO:0000256" key="5">
    <source>
        <dbReference type="ARBA" id="ARBA00022490"/>
    </source>
</evidence>
<dbReference type="InterPro" id="IPR037444">
    <property type="entry name" value="GK5"/>
</dbReference>
<comment type="pathway">
    <text evidence="2">Polyol metabolism; glycerol degradation via glycerol kinase pathway; sn-glycerol 3-phosphate from glycerol: step 1/1.</text>
</comment>
<dbReference type="GO" id="GO:0005739">
    <property type="term" value="C:mitochondrion"/>
    <property type="evidence" value="ECO:0007669"/>
    <property type="project" value="TreeGrafter"/>
</dbReference>
<proteinExistence type="inferred from homology"/>
<name>A0AAD9RCH4_9HYME</name>
<evidence type="ECO:0000256" key="13">
    <source>
        <dbReference type="ARBA" id="ARBA00047192"/>
    </source>
</evidence>
<evidence type="ECO:0000256" key="12">
    <source>
        <dbReference type="ARBA" id="ARBA00045165"/>
    </source>
</evidence>
<keyword evidence="10" id="KW-0067">ATP-binding</keyword>
<evidence type="ECO:0000256" key="1">
    <source>
        <dbReference type="ARBA" id="ARBA00004496"/>
    </source>
</evidence>
<dbReference type="PANTHER" id="PTHR10196">
    <property type="entry name" value="SUGAR KINASE"/>
    <property type="match status" value="1"/>
</dbReference>
<sequence length="508" mass="56666">MRYIAALDVGTTTVRCHILDENANTVASSSEKVELIYPKPGYVEIDPDHLWTIIVKVIKDALIVSGLESTSIVCFGISTQRGTFITWNLKSGKHYHRFITWKDLRADSMVQEWNRSITMKGIRTGAHIFYAFSRNKRFLAGSVLKFMNTQITLRLLWTLQHVPGLREAITNDKVAFGGVDCWLLYKLTGKHVTDVSSASSTGLFDPFTMQWATWAFNILKIPQNIFPEVVDTVTNFGVTPKDIFGAEIPIVCSMADQAASLFGAGCFQPGDMKITMGTGTFVDVNTGTEPHASVTGLYPLVGWRIGSELVYVVEGASNDTGALIEWAKALGIFKNVAETSDLANSVKDSDGVYFIPAFSGLQAPINNHTAAAGFLGIKPTTEKGHIVRSLLESLVFRILLLYDTLCNETRFTFNKIRIDGGVSQNDFVMQLLADLTDLEVERPVNVEMSILGVAYLAGLHCGIWKSKEELKNLRKVEKTFTPNKYSRSHYEQIISQWKRAVDRFKDWY</sequence>
<dbReference type="InterPro" id="IPR018485">
    <property type="entry name" value="FGGY_C"/>
</dbReference>
<evidence type="ECO:0000313" key="18">
    <source>
        <dbReference type="Proteomes" id="UP001258017"/>
    </source>
</evidence>
<keyword evidence="6 14" id="KW-0808">Transferase</keyword>
<dbReference type="InterPro" id="IPR018483">
    <property type="entry name" value="Carb_kinase_FGGY_CS"/>
</dbReference>
<dbReference type="GO" id="GO:0005524">
    <property type="term" value="F:ATP binding"/>
    <property type="evidence" value="ECO:0007669"/>
    <property type="project" value="UniProtKB-KW"/>
</dbReference>
<evidence type="ECO:0000256" key="2">
    <source>
        <dbReference type="ARBA" id="ARBA00005190"/>
    </source>
</evidence>
<dbReference type="EC" id="2.7.1.30" evidence="4"/>
<evidence type="ECO:0000259" key="16">
    <source>
        <dbReference type="Pfam" id="PF02782"/>
    </source>
</evidence>
<evidence type="ECO:0000256" key="4">
    <source>
        <dbReference type="ARBA" id="ARBA00012099"/>
    </source>
</evidence>
<keyword evidence="8 14" id="KW-0418">Kinase</keyword>
<evidence type="ECO:0000256" key="7">
    <source>
        <dbReference type="ARBA" id="ARBA00022741"/>
    </source>
</evidence>
<comment type="similarity">
    <text evidence="3 14">Belongs to the FGGY kinase family.</text>
</comment>
<organism evidence="17 18">
    <name type="scientific">Odynerus spinipes</name>
    <dbReference type="NCBI Taxonomy" id="1348599"/>
    <lineage>
        <taxon>Eukaryota</taxon>
        <taxon>Metazoa</taxon>
        <taxon>Ecdysozoa</taxon>
        <taxon>Arthropoda</taxon>
        <taxon>Hexapoda</taxon>
        <taxon>Insecta</taxon>
        <taxon>Pterygota</taxon>
        <taxon>Neoptera</taxon>
        <taxon>Endopterygota</taxon>
        <taxon>Hymenoptera</taxon>
        <taxon>Apocrita</taxon>
        <taxon>Aculeata</taxon>
        <taxon>Vespoidea</taxon>
        <taxon>Vespidae</taxon>
        <taxon>Eumeninae</taxon>
        <taxon>Odynerus</taxon>
    </lineage>
</organism>
<dbReference type="PROSITE" id="PS00445">
    <property type="entry name" value="FGGY_KINASES_2"/>
    <property type="match status" value="1"/>
</dbReference>
<dbReference type="AlphaFoldDB" id="A0AAD9RCH4"/>
<gene>
    <name evidence="17" type="ORF">KPH14_005824</name>
</gene>
<dbReference type="Proteomes" id="UP001258017">
    <property type="component" value="Unassembled WGS sequence"/>
</dbReference>
<dbReference type="Pfam" id="PF02782">
    <property type="entry name" value="FGGY_C"/>
    <property type="match status" value="1"/>
</dbReference>
<dbReference type="InterPro" id="IPR000577">
    <property type="entry name" value="Carb_kinase_FGGY"/>
</dbReference>
<dbReference type="PIRSF" id="PIRSF000538">
    <property type="entry name" value="GlpK"/>
    <property type="match status" value="1"/>
</dbReference>
<dbReference type="GO" id="GO:0046167">
    <property type="term" value="P:glycerol-3-phosphate biosynthetic process"/>
    <property type="evidence" value="ECO:0007669"/>
    <property type="project" value="TreeGrafter"/>
</dbReference>
<keyword evidence="7" id="KW-0547">Nucleotide-binding</keyword>
<evidence type="ECO:0000256" key="3">
    <source>
        <dbReference type="ARBA" id="ARBA00009156"/>
    </source>
</evidence>